<dbReference type="InterPro" id="IPR010540">
    <property type="entry name" value="CmpB_TMEM229"/>
</dbReference>
<dbReference type="AlphaFoldDB" id="A0A8U0LCW7"/>
<accession>A0A8U0LCW7</accession>
<gene>
    <name evidence="2" type="ORF">BIFLH23_00821</name>
</gene>
<feature type="transmembrane region" description="Helical" evidence="1">
    <location>
        <begin position="66"/>
        <end position="87"/>
    </location>
</feature>
<keyword evidence="1" id="KW-0472">Membrane</keyword>
<comment type="caution">
    <text evidence="2">The sequence shown here is derived from an EMBL/GenBank/DDBJ whole genome shotgun (WGS) entry which is preliminary data.</text>
</comment>
<evidence type="ECO:0000313" key="3">
    <source>
        <dbReference type="Proteomes" id="UP000494246"/>
    </source>
</evidence>
<reference evidence="2 3" key="1">
    <citation type="submission" date="2019-10" db="EMBL/GenBank/DDBJ databases">
        <authorList>
            <consortium name="Melissa Lawson"/>
            <person name="O'neill I."/>
        </authorList>
    </citation>
    <scope>NUCLEOTIDE SEQUENCE [LARGE SCALE GENOMIC DNA]</scope>
    <source>
        <strain evidence="2">LH_23</strain>
    </source>
</reference>
<dbReference type="Proteomes" id="UP000494246">
    <property type="component" value="Unassembled WGS sequence"/>
</dbReference>
<feature type="transmembrane region" description="Helical" evidence="1">
    <location>
        <begin position="139"/>
        <end position="161"/>
    </location>
</feature>
<keyword evidence="1" id="KW-0812">Transmembrane</keyword>
<evidence type="ECO:0000256" key="1">
    <source>
        <dbReference type="SAM" id="Phobius"/>
    </source>
</evidence>
<sequence>MITTLEHYFLWFLFYSFVGWMYESILVSCQQHRLVNRGFLNGPLCPIYGTGAILGVAILGNVHNPITIFLISMVGATILEYTTSWVMEQLFHARWWDYSNFRFNLQGRVCLLGALIFGLGGVGVVLGSQPYVERVTDMIPLPMLHTLVTVLALITIIDLAVTVTGMLEFEQVLDSVAQVVQDVAARAGGTWQRGSSAVSDRMRELSQDAVERLRWAVNGVINAQQKRMLKSFPKFQVPDRQDIIDSLRELMGPRR</sequence>
<organism evidence="2 3">
    <name type="scientific">Bifidobacterium longum subsp. infantis</name>
    <dbReference type="NCBI Taxonomy" id="1682"/>
    <lineage>
        <taxon>Bacteria</taxon>
        <taxon>Bacillati</taxon>
        <taxon>Actinomycetota</taxon>
        <taxon>Actinomycetes</taxon>
        <taxon>Bifidobacteriales</taxon>
        <taxon>Bifidobacteriaceae</taxon>
        <taxon>Bifidobacterium</taxon>
    </lineage>
</organism>
<dbReference type="RefSeq" id="WP_174772750.1">
    <property type="nucleotide sequence ID" value="NZ_CABWKH010000012.1"/>
</dbReference>
<keyword evidence="1" id="KW-1133">Transmembrane helix</keyword>
<proteinExistence type="predicted"/>
<feature type="transmembrane region" description="Helical" evidence="1">
    <location>
        <begin position="108"/>
        <end position="127"/>
    </location>
</feature>
<name>A0A8U0LCW7_BIFLI</name>
<dbReference type="Pfam" id="PF06541">
    <property type="entry name" value="ABC_trans_CmpB"/>
    <property type="match status" value="1"/>
</dbReference>
<evidence type="ECO:0008006" key="4">
    <source>
        <dbReference type="Google" id="ProtNLM"/>
    </source>
</evidence>
<protein>
    <recommendedName>
        <fullName evidence="4">ABC transporter permease</fullName>
    </recommendedName>
</protein>
<feature type="transmembrane region" description="Helical" evidence="1">
    <location>
        <begin position="39"/>
        <end position="60"/>
    </location>
</feature>
<dbReference type="EMBL" id="CABWKH010000012">
    <property type="protein sequence ID" value="VWQ34648.1"/>
    <property type="molecule type" value="Genomic_DNA"/>
</dbReference>
<feature type="transmembrane region" description="Helical" evidence="1">
    <location>
        <begin position="6"/>
        <end position="27"/>
    </location>
</feature>
<evidence type="ECO:0000313" key="2">
    <source>
        <dbReference type="EMBL" id="VWQ34648.1"/>
    </source>
</evidence>